<dbReference type="InterPro" id="IPR000182">
    <property type="entry name" value="GNAT_dom"/>
</dbReference>
<dbReference type="PANTHER" id="PTHR43415">
    <property type="entry name" value="SPERMIDINE N(1)-ACETYLTRANSFERASE"/>
    <property type="match status" value="1"/>
</dbReference>
<accession>A0A9W6LNQ9</accession>
<dbReference type="PROSITE" id="PS51186">
    <property type="entry name" value="GNAT"/>
    <property type="match status" value="1"/>
</dbReference>
<dbReference type="SUPFAM" id="SSF55729">
    <property type="entry name" value="Acyl-CoA N-acyltransferases (Nat)"/>
    <property type="match status" value="1"/>
</dbReference>
<dbReference type="Proteomes" id="UP001144471">
    <property type="component" value="Unassembled WGS sequence"/>
</dbReference>
<feature type="domain" description="N-acetyltransferase" evidence="1">
    <location>
        <begin position="3"/>
        <end position="172"/>
    </location>
</feature>
<dbReference type="PANTHER" id="PTHR43415:SF4">
    <property type="entry name" value="N-ACETYLTRANSFERASE DOMAIN-CONTAINING PROTEIN"/>
    <property type="match status" value="1"/>
</dbReference>
<comment type="caution">
    <text evidence="2">The sequence shown here is derived from an EMBL/GenBank/DDBJ whole genome shotgun (WGS) entry which is preliminary data.</text>
</comment>
<keyword evidence="3" id="KW-1185">Reference proteome</keyword>
<dbReference type="InterPro" id="IPR016181">
    <property type="entry name" value="Acyl_CoA_acyltransferase"/>
</dbReference>
<gene>
    <name evidence="2" type="ORF">PM10SUCC1_23820</name>
</gene>
<name>A0A9W6LNQ9_9FUSO</name>
<dbReference type="AlphaFoldDB" id="A0A9W6LNQ9"/>
<organism evidence="2 3">
    <name type="scientific">Propionigenium maris DSM 9537</name>
    <dbReference type="NCBI Taxonomy" id="1123000"/>
    <lineage>
        <taxon>Bacteria</taxon>
        <taxon>Fusobacteriati</taxon>
        <taxon>Fusobacteriota</taxon>
        <taxon>Fusobacteriia</taxon>
        <taxon>Fusobacteriales</taxon>
        <taxon>Fusobacteriaceae</taxon>
        <taxon>Propionigenium</taxon>
    </lineage>
</organism>
<dbReference type="GO" id="GO:0016747">
    <property type="term" value="F:acyltransferase activity, transferring groups other than amino-acyl groups"/>
    <property type="evidence" value="ECO:0007669"/>
    <property type="project" value="InterPro"/>
</dbReference>
<dbReference type="EMBL" id="BSDY01000011">
    <property type="protein sequence ID" value="GLI56868.1"/>
    <property type="molecule type" value="Genomic_DNA"/>
</dbReference>
<evidence type="ECO:0000259" key="1">
    <source>
        <dbReference type="PROSITE" id="PS51186"/>
    </source>
</evidence>
<evidence type="ECO:0000313" key="3">
    <source>
        <dbReference type="Proteomes" id="UP001144471"/>
    </source>
</evidence>
<reference evidence="2" key="1">
    <citation type="submission" date="2022-12" db="EMBL/GenBank/DDBJ databases">
        <title>Reference genome sequencing for broad-spectrum identification of bacterial and archaeal isolates by mass spectrometry.</title>
        <authorList>
            <person name="Sekiguchi Y."/>
            <person name="Tourlousse D.M."/>
        </authorList>
    </citation>
    <scope>NUCLEOTIDE SEQUENCE</scope>
    <source>
        <strain evidence="2">10succ1</strain>
    </source>
</reference>
<dbReference type="Pfam" id="PF13302">
    <property type="entry name" value="Acetyltransf_3"/>
    <property type="match status" value="1"/>
</dbReference>
<dbReference type="RefSeq" id="WP_281836246.1">
    <property type="nucleotide sequence ID" value="NZ_BSDY01000011.1"/>
</dbReference>
<protein>
    <submittedName>
        <fullName evidence="2">N-acetyltransferase</fullName>
    </submittedName>
</protein>
<dbReference type="Gene3D" id="3.40.630.30">
    <property type="match status" value="1"/>
</dbReference>
<evidence type="ECO:0000313" key="2">
    <source>
        <dbReference type="EMBL" id="GLI56868.1"/>
    </source>
</evidence>
<proteinExistence type="predicted"/>
<sequence length="186" mass="22165">MEVILREVKLKDLEDLLHWTHPDREFHKFNGPYFPKETHEELKKYIETLRERLIAGDSNPYGNKKIIANRDTDEIIGSVNWYWKSVETLWMEAGIVIFNENYWGRGIGKIALEMWIDELFNSHPDIVRLGISTWSGNQRMMRLAESLGLKKEAVYRKARIVEGRYYDSLSYGILREEWETKKKNRN</sequence>